<dbReference type="OrthoDB" id="9812192at2"/>
<organism evidence="2 3">
    <name type="scientific">Stutzerimonas zhaodongensis</name>
    <dbReference type="NCBI Taxonomy" id="1176257"/>
    <lineage>
        <taxon>Bacteria</taxon>
        <taxon>Pseudomonadati</taxon>
        <taxon>Pseudomonadota</taxon>
        <taxon>Gammaproteobacteria</taxon>
        <taxon>Pseudomonadales</taxon>
        <taxon>Pseudomonadaceae</taxon>
        <taxon>Stutzerimonas</taxon>
    </lineage>
</organism>
<dbReference type="PROSITE" id="PS51725">
    <property type="entry name" value="ABM"/>
    <property type="match status" value="1"/>
</dbReference>
<evidence type="ECO:0000313" key="3">
    <source>
        <dbReference type="Proteomes" id="UP000269774"/>
    </source>
</evidence>
<dbReference type="Gene3D" id="3.30.70.100">
    <property type="match status" value="1"/>
</dbReference>
<protein>
    <submittedName>
        <fullName evidence="2">Antibiotic biosynthesis monooxygenase</fullName>
    </submittedName>
</protein>
<dbReference type="Pfam" id="PF03992">
    <property type="entry name" value="ABM"/>
    <property type="match status" value="1"/>
</dbReference>
<accession>A0A3M2HL01</accession>
<dbReference type="InterPro" id="IPR007138">
    <property type="entry name" value="ABM_dom"/>
</dbReference>
<sequence>MPEPYGFILHAHTKPDKTEAFEALFLAYIEHSRAEPGCIEYHMLRDAQDPNLFIFFEVWTSAEAFAAHTALPHMQDFHKQRMSYLSQDFVITPIKMLSPASATSIRVSEAPAVAVELARRSADPT</sequence>
<evidence type="ECO:0000259" key="1">
    <source>
        <dbReference type="PROSITE" id="PS51725"/>
    </source>
</evidence>
<keyword evidence="2" id="KW-0560">Oxidoreductase</keyword>
<dbReference type="InterPro" id="IPR011008">
    <property type="entry name" value="Dimeric_a/b-barrel"/>
</dbReference>
<evidence type="ECO:0000313" key="2">
    <source>
        <dbReference type="EMBL" id="RMH88270.1"/>
    </source>
</evidence>
<dbReference type="Proteomes" id="UP000269774">
    <property type="component" value="Unassembled WGS sequence"/>
</dbReference>
<dbReference type="PANTHER" id="PTHR33336">
    <property type="entry name" value="QUINOL MONOOXYGENASE YGIN-RELATED"/>
    <property type="match status" value="1"/>
</dbReference>
<dbReference type="PANTHER" id="PTHR33336:SF15">
    <property type="entry name" value="ABM DOMAIN-CONTAINING PROTEIN"/>
    <property type="match status" value="1"/>
</dbReference>
<dbReference type="InterPro" id="IPR050744">
    <property type="entry name" value="AI-2_Isomerase_LsrG"/>
</dbReference>
<dbReference type="AlphaFoldDB" id="A0A3M2HL01"/>
<name>A0A3M2HL01_9GAMM</name>
<comment type="caution">
    <text evidence="2">The sequence shown here is derived from an EMBL/GenBank/DDBJ whole genome shotgun (WGS) entry which is preliminary data.</text>
</comment>
<keyword evidence="3" id="KW-1185">Reference proteome</keyword>
<dbReference type="GO" id="GO:0004497">
    <property type="term" value="F:monooxygenase activity"/>
    <property type="evidence" value="ECO:0007669"/>
    <property type="project" value="UniProtKB-KW"/>
</dbReference>
<dbReference type="SUPFAM" id="SSF54909">
    <property type="entry name" value="Dimeric alpha+beta barrel"/>
    <property type="match status" value="1"/>
</dbReference>
<proteinExistence type="predicted"/>
<dbReference type="EMBL" id="RFFM01000006">
    <property type="protein sequence ID" value="RMH88270.1"/>
    <property type="molecule type" value="Genomic_DNA"/>
</dbReference>
<gene>
    <name evidence="2" type="ORF">EA797_18835</name>
</gene>
<keyword evidence="2" id="KW-0503">Monooxygenase</keyword>
<feature type="domain" description="ABM" evidence="1">
    <location>
        <begin position="5"/>
        <end position="94"/>
    </location>
</feature>
<reference evidence="2 3" key="1">
    <citation type="submission" date="2018-10" db="EMBL/GenBank/DDBJ databases">
        <title>Pseudomonas zhaodongensis NEAU-ST5-21(T) genome.</title>
        <authorList>
            <person name="Peng J."/>
            <person name="Liu Z.-P."/>
        </authorList>
    </citation>
    <scope>NUCLEOTIDE SEQUENCE [LARGE SCALE GENOMIC DNA]</scope>
    <source>
        <strain evidence="2 3">NEAU-ST5-21</strain>
    </source>
</reference>